<dbReference type="NCBIfam" id="TIGR00756">
    <property type="entry name" value="PPR"/>
    <property type="match status" value="7"/>
</dbReference>
<evidence type="ECO:0000313" key="4">
    <source>
        <dbReference type="Proteomes" id="UP001497512"/>
    </source>
</evidence>
<evidence type="ECO:0008006" key="5">
    <source>
        <dbReference type="Google" id="ProtNLM"/>
    </source>
</evidence>
<dbReference type="InterPro" id="IPR011990">
    <property type="entry name" value="TPR-like_helical_dom_sf"/>
</dbReference>
<protein>
    <recommendedName>
        <fullName evidence="5">Pentatricopeptide repeat-containing protein</fullName>
    </recommendedName>
</protein>
<keyword evidence="4" id="KW-1185">Reference proteome</keyword>
<dbReference type="PANTHER" id="PTHR47926">
    <property type="entry name" value="PENTATRICOPEPTIDE REPEAT-CONTAINING PROTEIN"/>
    <property type="match status" value="1"/>
</dbReference>
<feature type="repeat" description="PPR" evidence="2">
    <location>
        <begin position="516"/>
        <end position="550"/>
    </location>
</feature>
<organism evidence="3 4">
    <name type="scientific">Sphagnum troendelagicum</name>
    <dbReference type="NCBI Taxonomy" id="128251"/>
    <lineage>
        <taxon>Eukaryota</taxon>
        <taxon>Viridiplantae</taxon>
        <taxon>Streptophyta</taxon>
        <taxon>Embryophyta</taxon>
        <taxon>Bryophyta</taxon>
        <taxon>Sphagnophytina</taxon>
        <taxon>Sphagnopsida</taxon>
        <taxon>Sphagnales</taxon>
        <taxon>Sphagnaceae</taxon>
        <taxon>Sphagnum</taxon>
    </lineage>
</organism>
<proteinExistence type="predicted"/>
<dbReference type="Proteomes" id="UP001497512">
    <property type="component" value="Chromosome 2"/>
</dbReference>
<dbReference type="InterPro" id="IPR046960">
    <property type="entry name" value="PPR_At4g14850-like_plant"/>
</dbReference>
<feature type="repeat" description="PPR" evidence="2">
    <location>
        <begin position="112"/>
        <end position="146"/>
    </location>
</feature>
<evidence type="ECO:0000313" key="3">
    <source>
        <dbReference type="EMBL" id="CAK9217083.1"/>
    </source>
</evidence>
<dbReference type="EMBL" id="OZ019894">
    <property type="protein sequence ID" value="CAK9217083.1"/>
    <property type="molecule type" value="Genomic_DNA"/>
</dbReference>
<feature type="repeat" description="PPR" evidence="2">
    <location>
        <begin position="314"/>
        <end position="348"/>
    </location>
</feature>
<accession>A0ABP0UBE2</accession>
<gene>
    <name evidence="3" type="ORF">CSSPTR1EN2_LOCUS13793</name>
</gene>
<feature type="repeat" description="PPR" evidence="2">
    <location>
        <begin position="384"/>
        <end position="414"/>
    </location>
</feature>
<dbReference type="Pfam" id="PF01535">
    <property type="entry name" value="PPR"/>
    <property type="match status" value="3"/>
</dbReference>
<reference evidence="3" key="1">
    <citation type="submission" date="2024-02" db="EMBL/GenBank/DDBJ databases">
        <authorList>
            <consortium name="ELIXIR-Norway"/>
            <consortium name="Elixir Norway"/>
        </authorList>
    </citation>
    <scope>NUCLEOTIDE SEQUENCE</scope>
</reference>
<name>A0ABP0UBE2_9BRYO</name>
<evidence type="ECO:0000256" key="2">
    <source>
        <dbReference type="PROSITE-ProRule" id="PRU00708"/>
    </source>
</evidence>
<evidence type="ECO:0000256" key="1">
    <source>
        <dbReference type="ARBA" id="ARBA00022737"/>
    </source>
</evidence>
<dbReference type="Pfam" id="PF13041">
    <property type="entry name" value="PPR_2"/>
    <property type="match status" value="5"/>
</dbReference>
<feature type="repeat" description="PPR" evidence="2">
    <location>
        <begin position="182"/>
        <end position="212"/>
    </location>
</feature>
<keyword evidence="1" id="KW-0677">Repeat</keyword>
<feature type="repeat" description="PPR" evidence="2">
    <location>
        <begin position="415"/>
        <end position="449"/>
    </location>
</feature>
<sequence>MALRELTPAKCRLLRLRSSYWCHRLLSSLRDLPIGTAADPLMGQKRIVEKRWMEFFSDPSQWWDHRTAKVTASYPDFTHKKTQAALWLDGRLKPPWVDARLAAMAPKTVKLNISHWNSRFARYAKAGQFEKTLELFQQMQQSNIIPDSFTFVHVLKACAKLQALEEGRCIHTQVIQSGLESNLYVGSSLVNMYAKCGSIEDAWRVFNRMPSHDVVSWNAMIMGHVRCGQGQKALELYQKMEREGVQPVPLTFVGVLNACASVAALKEGKCVHEHIIQSGCESDVFVASSLVDMYAKCGSIEDAWRVFNRIPIHNVVAWNAMILGLVKCGQGQKALELYQQMQHEGVNPGPLTFVGLLNACATLSVLEEGKRVHEQTIQSGCESDIFVASSLINMYAKCGSIEDAQRVFNKMPTRDVVSWSTMILGYVKCGQGQKALELSQQMQHEGVQPVPATFLGMLNACASVAALEEGRHVHEQIIESNCESDAFVSSSLINMYAKCGSLEDAWRVFNRIPVHTTISWNAMLGGCAMHGCAQQALGCFEQMCHEGVEMDRVTFIALLSACGHAGLRDEGLHYFESMCLVYSIPAAVEHYACMVDLHGRAGHLHDAEDLMKEMHCQPNASVWMALLSACRVYGSVEMVDHIAKQVLELDRGNSAGHSS</sequence>
<dbReference type="PROSITE" id="PS51375">
    <property type="entry name" value="PPR"/>
    <property type="match status" value="7"/>
</dbReference>
<dbReference type="Gene3D" id="1.25.40.10">
    <property type="entry name" value="Tetratricopeptide repeat domain"/>
    <property type="match status" value="5"/>
</dbReference>
<dbReference type="SUPFAM" id="SSF48452">
    <property type="entry name" value="TPR-like"/>
    <property type="match status" value="1"/>
</dbReference>
<dbReference type="InterPro" id="IPR002885">
    <property type="entry name" value="PPR_rpt"/>
</dbReference>
<feature type="repeat" description="PPR" evidence="2">
    <location>
        <begin position="213"/>
        <end position="247"/>
    </location>
</feature>